<comment type="caution">
    <text evidence="1">The sequence shown here is derived from an EMBL/GenBank/DDBJ whole genome shotgun (WGS) entry which is preliminary data.</text>
</comment>
<gene>
    <name evidence="1" type="ORF">AB2Z07_00815</name>
</gene>
<dbReference type="EMBL" id="JBFSOO010000001">
    <property type="protein sequence ID" value="MEZ6852082.1"/>
    <property type="molecule type" value="Genomic_DNA"/>
</dbReference>
<sequence>MISLTITTSCGTRKVYGLPTQFKNNLANAPYHLEVAEVNGQPVTDCCDTCGAPICKGDHTTTRNGHVWCNTCLPRSN</sequence>
<proteinExistence type="predicted"/>
<dbReference type="RefSeq" id="WP_371149753.1">
    <property type="nucleotide sequence ID" value="NZ_JBFSOO010000001.1"/>
</dbReference>
<dbReference type="Proteomes" id="UP001568358">
    <property type="component" value="Unassembled WGS sequence"/>
</dbReference>
<keyword evidence="2" id="KW-1185">Reference proteome</keyword>
<evidence type="ECO:0000313" key="1">
    <source>
        <dbReference type="EMBL" id="MEZ6852082.1"/>
    </source>
</evidence>
<reference evidence="1 2" key="1">
    <citation type="submission" date="2024-07" db="EMBL/GenBank/DDBJ databases">
        <title>Active virus-host system and metabolic interactions in a Lokiarchaeon culture.</title>
        <authorList>
            <person name="Ponce Toledo R.I."/>
            <person name="Rodrigues Oliveira T."/>
            <person name="Schleper C."/>
        </authorList>
    </citation>
    <scope>NUCLEOTIDE SEQUENCE [LARGE SCALE GENOMIC DNA]</scope>
    <source>
        <strain evidence="1 2">B35</strain>
    </source>
</reference>
<name>A0ABV4JMW2_9BACT</name>
<evidence type="ECO:0000313" key="2">
    <source>
        <dbReference type="Proteomes" id="UP001568358"/>
    </source>
</evidence>
<protein>
    <submittedName>
        <fullName evidence="1">Uncharacterized protein</fullName>
    </submittedName>
</protein>
<accession>A0ABV4JMW2</accession>
<organism evidence="1 2">
    <name type="scientific">Halodesulfovibrio aestuarii</name>
    <dbReference type="NCBI Taxonomy" id="126333"/>
    <lineage>
        <taxon>Bacteria</taxon>
        <taxon>Pseudomonadati</taxon>
        <taxon>Thermodesulfobacteriota</taxon>
        <taxon>Desulfovibrionia</taxon>
        <taxon>Desulfovibrionales</taxon>
        <taxon>Desulfovibrionaceae</taxon>
        <taxon>Halodesulfovibrio</taxon>
    </lineage>
</organism>